<comment type="subunit">
    <text evidence="9">Homodimer.</text>
</comment>
<evidence type="ECO:0000313" key="11">
    <source>
        <dbReference type="Proteomes" id="UP000057158"/>
    </source>
</evidence>
<comment type="function">
    <text evidence="9">Catalyzes a mechanistically unusual reaction, the ATP-dependent insertion of CO2 between the N7 and N8 nitrogen atoms of 7,8-diaminopelargonic acid (DAPA, also called 7,8-diammoniononanoate) to form a ureido ring.</text>
</comment>
<comment type="catalytic activity">
    <reaction evidence="8">
        <text>(7R,8S)-8-amino-7-(carboxyamino)nonanoate + ATP = (4R,5S)-dethiobiotin + ADP + phosphate + H(+)</text>
        <dbReference type="Rhea" id="RHEA:63684"/>
        <dbReference type="ChEBI" id="CHEBI:15378"/>
        <dbReference type="ChEBI" id="CHEBI:30616"/>
        <dbReference type="ChEBI" id="CHEBI:43474"/>
        <dbReference type="ChEBI" id="CHEBI:149470"/>
        <dbReference type="ChEBI" id="CHEBI:149473"/>
        <dbReference type="ChEBI" id="CHEBI:456216"/>
    </reaction>
</comment>
<feature type="binding site" evidence="9">
    <location>
        <position position="49"/>
    </location>
    <ligand>
        <name>substrate</name>
    </ligand>
</feature>
<evidence type="ECO:0000256" key="5">
    <source>
        <dbReference type="ARBA" id="ARBA00022756"/>
    </source>
</evidence>
<dbReference type="InterPro" id="IPR004472">
    <property type="entry name" value="DTB_synth_BioD"/>
</dbReference>
<keyword evidence="4 9" id="KW-0547">Nucleotide-binding</keyword>
<dbReference type="GO" id="GO:0004141">
    <property type="term" value="F:dethiobiotin synthase activity"/>
    <property type="evidence" value="ECO:0007669"/>
    <property type="project" value="UniProtKB-UniRule"/>
</dbReference>
<keyword evidence="5 9" id="KW-0093">Biotin biosynthesis</keyword>
<dbReference type="NCBIfam" id="TIGR00347">
    <property type="entry name" value="bioD"/>
    <property type="match status" value="1"/>
</dbReference>
<comment type="cofactor">
    <cofactor evidence="9">
        <name>Mg(2+)</name>
        <dbReference type="ChEBI" id="CHEBI:18420"/>
    </cofactor>
</comment>
<feature type="binding site" evidence="9">
    <location>
        <position position="121"/>
    </location>
    <ligand>
        <name>Mg(2+)</name>
        <dbReference type="ChEBI" id="CHEBI:18420"/>
    </ligand>
</feature>
<dbReference type="PANTHER" id="PTHR43210:SF2">
    <property type="entry name" value="ATP-DEPENDENT DETHIOBIOTIN SYNTHETASE BIOD 2"/>
    <property type="match status" value="1"/>
</dbReference>
<feature type="binding site" evidence="9">
    <location>
        <position position="24"/>
    </location>
    <ligand>
        <name>Mg(2+)</name>
        <dbReference type="ChEBI" id="CHEBI:18420"/>
    </ligand>
</feature>
<feature type="binding site" evidence="9">
    <location>
        <position position="60"/>
    </location>
    <ligand>
        <name>Mg(2+)</name>
        <dbReference type="ChEBI" id="CHEBI:18420"/>
    </ligand>
</feature>
<comment type="pathway">
    <text evidence="9">Cofactor biosynthesis; biotin biosynthesis; biotin from 7,8-diaminononanoate: step 1/2.</text>
</comment>
<dbReference type="Gene3D" id="3.40.50.300">
    <property type="entry name" value="P-loop containing nucleotide triphosphate hydrolases"/>
    <property type="match status" value="1"/>
</dbReference>
<dbReference type="RefSeq" id="WP_053550756.1">
    <property type="nucleotide sequence ID" value="NZ_CP010802.1"/>
</dbReference>
<dbReference type="GO" id="GO:0005524">
    <property type="term" value="F:ATP binding"/>
    <property type="evidence" value="ECO:0007669"/>
    <property type="project" value="UniProtKB-UniRule"/>
</dbReference>
<evidence type="ECO:0000313" key="10">
    <source>
        <dbReference type="EMBL" id="ALC16679.1"/>
    </source>
</evidence>
<feature type="active site" evidence="9">
    <location>
        <position position="45"/>
    </location>
</feature>
<comment type="subcellular location">
    <subcellularLocation>
        <location evidence="9">Cytoplasm</location>
    </subcellularLocation>
</comment>
<proteinExistence type="inferred from homology"/>
<evidence type="ECO:0000256" key="7">
    <source>
        <dbReference type="ARBA" id="ARBA00022842"/>
    </source>
</evidence>
<dbReference type="PATRIC" id="fig|1603606.3.peg.2068"/>
<organism evidence="10 11">
    <name type="scientific">Desulfuromonas soudanensis</name>
    <dbReference type="NCBI Taxonomy" id="1603606"/>
    <lineage>
        <taxon>Bacteria</taxon>
        <taxon>Pseudomonadati</taxon>
        <taxon>Thermodesulfobacteriota</taxon>
        <taxon>Desulfuromonadia</taxon>
        <taxon>Desulfuromonadales</taxon>
        <taxon>Desulfuromonadaceae</taxon>
        <taxon>Desulfuromonas</taxon>
    </lineage>
</organism>
<evidence type="ECO:0000256" key="1">
    <source>
        <dbReference type="ARBA" id="ARBA00022490"/>
    </source>
</evidence>
<evidence type="ECO:0000256" key="6">
    <source>
        <dbReference type="ARBA" id="ARBA00022840"/>
    </source>
</evidence>
<evidence type="ECO:0000256" key="8">
    <source>
        <dbReference type="ARBA" id="ARBA00047386"/>
    </source>
</evidence>
<dbReference type="Pfam" id="PF13500">
    <property type="entry name" value="AAA_26"/>
    <property type="match status" value="1"/>
</dbReference>
<dbReference type="GO" id="GO:0000287">
    <property type="term" value="F:magnesium ion binding"/>
    <property type="evidence" value="ECO:0007669"/>
    <property type="project" value="UniProtKB-UniRule"/>
</dbReference>
<dbReference type="GO" id="GO:0009102">
    <property type="term" value="P:biotin biosynthetic process"/>
    <property type="evidence" value="ECO:0007669"/>
    <property type="project" value="UniProtKB-UniRule"/>
</dbReference>
<evidence type="ECO:0000256" key="2">
    <source>
        <dbReference type="ARBA" id="ARBA00022598"/>
    </source>
</evidence>
<dbReference type="PIRSF" id="PIRSF006755">
    <property type="entry name" value="DTB_synth"/>
    <property type="match status" value="1"/>
</dbReference>
<dbReference type="KEGG" id="des:DSOUD_1908"/>
<dbReference type="GO" id="GO:0005829">
    <property type="term" value="C:cytosol"/>
    <property type="evidence" value="ECO:0007669"/>
    <property type="project" value="TreeGrafter"/>
</dbReference>
<dbReference type="Proteomes" id="UP000057158">
    <property type="component" value="Chromosome"/>
</dbReference>
<comment type="caution">
    <text evidence="9">Lacks conserved residue(s) required for the propagation of feature annotation.</text>
</comment>
<dbReference type="EC" id="6.3.3.3" evidence="9"/>
<evidence type="ECO:0000256" key="9">
    <source>
        <dbReference type="HAMAP-Rule" id="MF_00336"/>
    </source>
</evidence>
<evidence type="ECO:0000256" key="3">
    <source>
        <dbReference type="ARBA" id="ARBA00022723"/>
    </source>
</evidence>
<evidence type="ECO:0000256" key="4">
    <source>
        <dbReference type="ARBA" id="ARBA00022741"/>
    </source>
</evidence>
<keyword evidence="11" id="KW-1185">Reference proteome</keyword>
<keyword evidence="2 9" id="KW-0436">Ligase</keyword>
<keyword evidence="7 9" id="KW-0460">Magnesium</keyword>
<sequence>MPAAEPKHPRGVFVTGTDTGVGKTQVSAALSRYLQGRGVDVGVMKPVESGVADPGELGEDARLLQWAARSDDPRDLISPYRLRQPLAPSLAARNEKVHIDFAHLKQTAALLSDKHDFLIIEGAGGLMTPLSGGLLVADLARDLGFPLLVISRPGLGTINHTLLTIFAARAMEIPLAGFIINGMPQTPGEAEAAAPHTLASLASADLLGVLGHIPGDDHARVEALATEIGALPTLPWLLMNLGLGELLA</sequence>
<dbReference type="AlphaFoldDB" id="A0A0M3QFR3"/>
<keyword evidence="6 9" id="KW-0067">ATP-binding</keyword>
<dbReference type="SUPFAM" id="SSF52540">
    <property type="entry name" value="P-loop containing nucleoside triphosphate hydrolases"/>
    <property type="match status" value="1"/>
</dbReference>
<comment type="catalytic activity">
    <reaction evidence="9">
        <text>(7R,8S)-7,8-diammoniononanoate + CO2 + ATP = (4R,5S)-dethiobiotin + ADP + phosphate + 3 H(+)</text>
        <dbReference type="Rhea" id="RHEA:15805"/>
        <dbReference type="ChEBI" id="CHEBI:15378"/>
        <dbReference type="ChEBI" id="CHEBI:16526"/>
        <dbReference type="ChEBI" id="CHEBI:30616"/>
        <dbReference type="ChEBI" id="CHEBI:43474"/>
        <dbReference type="ChEBI" id="CHEBI:149469"/>
        <dbReference type="ChEBI" id="CHEBI:149473"/>
        <dbReference type="ChEBI" id="CHEBI:456216"/>
        <dbReference type="EC" id="6.3.3.3"/>
    </reaction>
</comment>
<dbReference type="PANTHER" id="PTHR43210">
    <property type="entry name" value="DETHIOBIOTIN SYNTHETASE"/>
    <property type="match status" value="1"/>
</dbReference>
<gene>
    <name evidence="9 10" type="primary">bioD</name>
    <name evidence="10" type="ORF">DSOUD_1908</name>
</gene>
<dbReference type="CDD" id="cd03109">
    <property type="entry name" value="DTBS"/>
    <property type="match status" value="1"/>
</dbReference>
<dbReference type="OrthoDB" id="9802097at2"/>
<name>A0A0M3QFR3_9BACT</name>
<feature type="binding site" evidence="9">
    <location>
        <begin position="121"/>
        <end position="124"/>
    </location>
    <ligand>
        <name>ATP</name>
        <dbReference type="ChEBI" id="CHEBI:30616"/>
    </ligand>
</feature>
<protein>
    <recommendedName>
        <fullName evidence="9">ATP-dependent dethiobiotin synthetase BioD</fullName>
        <ecNumber evidence="9">6.3.3.3</ecNumber>
    </recommendedName>
    <alternativeName>
        <fullName evidence="9">DTB synthetase</fullName>
        <shortName evidence="9">DTBS</shortName>
    </alternativeName>
    <alternativeName>
        <fullName evidence="9">Dethiobiotin synthase</fullName>
    </alternativeName>
</protein>
<feature type="binding site" evidence="9">
    <location>
        <position position="60"/>
    </location>
    <ligand>
        <name>ATP</name>
        <dbReference type="ChEBI" id="CHEBI:30616"/>
    </ligand>
</feature>
<dbReference type="HAMAP" id="MF_00336">
    <property type="entry name" value="BioD"/>
    <property type="match status" value="1"/>
</dbReference>
<dbReference type="UniPathway" id="UPA00078">
    <property type="reaction ID" value="UER00161"/>
</dbReference>
<dbReference type="InterPro" id="IPR027417">
    <property type="entry name" value="P-loop_NTPase"/>
</dbReference>
<keyword evidence="1 9" id="KW-0963">Cytoplasm</keyword>
<reference evidence="10 11" key="1">
    <citation type="submission" date="2015-07" db="EMBL/GenBank/DDBJ databases">
        <title>Isolation and Genomic Characterization of a Novel Halophilic Metal-Reducing Deltaproteobacterium from the Deep Subsurface.</title>
        <authorList>
            <person name="Badalamenti J.P."/>
            <person name="Summers Z.M."/>
            <person name="Gralnick J.A."/>
            <person name="Bond D.R."/>
        </authorList>
    </citation>
    <scope>NUCLEOTIDE SEQUENCE [LARGE SCALE GENOMIC DNA]</scope>
    <source>
        <strain evidence="10 11">WTL</strain>
    </source>
</reference>
<accession>A0A0M3QFR3</accession>
<dbReference type="EMBL" id="CP010802">
    <property type="protein sequence ID" value="ALC16679.1"/>
    <property type="molecule type" value="Genomic_DNA"/>
</dbReference>
<keyword evidence="3 9" id="KW-0479">Metal-binding</keyword>
<dbReference type="STRING" id="1603606.DSOUD_1908"/>
<comment type="similarity">
    <text evidence="9">Belongs to the dethiobiotin synthetase family.</text>
</comment>